<dbReference type="AlphaFoldDB" id="A0A9P0P7Z6"/>
<organism evidence="1 2">
    <name type="scientific">Acanthoscelides obtectus</name>
    <name type="common">Bean weevil</name>
    <name type="synonym">Bruchus obtectus</name>
    <dbReference type="NCBI Taxonomy" id="200917"/>
    <lineage>
        <taxon>Eukaryota</taxon>
        <taxon>Metazoa</taxon>
        <taxon>Ecdysozoa</taxon>
        <taxon>Arthropoda</taxon>
        <taxon>Hexapoda</taxon>
        <taxon>Insecta</taxon>
        <taxon>Pterygota</taxon>
        <taxon>Neoptera</taxon>
        <taxon>Endopterygota</taxon>
        <taxon>Coleoptera</taxon>
        <taxon>Polyphaga</taxon>
        <taxon>Cucujiformia</taxon>
        <taxon>Chrysomeloidea</taxon>
        <taxon>Chrysomelidae</taxon>
        <taxon>Bruchinae</taxon>
        <taxon>Bruchini</taxon>
        <taxon>Acanthoscelides</taxon>
    </lineage>
</organism>
<accession>A0A9P0P7Z6</accession>
<reference evidence="1" key="1">
    <citation type="submission" date="2022-03" db="EMBL/GenBank/DDBJ databases">
        <authorList>
            <person name="Sayadi A."/>
        </authorList>
    </citation>
    <scope>NUCLEOTIDE SEQUENCE</scope>
</reference>
<comment type="caution">
    <text evidence="1">The sequence shown here is derived from an EMBL/GenBank/DDBJ whole genome shotgun (WGS) entry which is preliminary data.</text>
</comment>
<evidence type="ECO:0008006" key="3">
    <source>
        <dbReference type="Google" id="ProtNLM"/>
    </source>
</evidence>
<sequence>MPFAFYPHLRKYIVLARVDKNNEFLLTMQTTIEKYSSKTKASAADHDKQYSNVVGRAIDDEGMMELVLLDFSEAFDTIDHTILPEILKSCGANAASTELENSYL</sequence>
<name>A0A9P0P7Z6_ACAOB</name>
<dbReference type="OrthoDB" id="426210at2759"/>
<protein>
    <recommendedName>
        <fullName evidence="3">Reverse transcriptase domain-containing protein</fullName>
    </recommendedName>
</protein>
<dbReference type="EMBL" id="CAKOFQ010006799">
    <property type="protein sequence ID" value="CAH1972519.1"/>
    <property type="molecule type" value="Genomic_DNA"/>
</dbReference>
<evidence type="ECO:0000313" key="2">
    <source>
        <dbReference type="Proteomes" id="UP001152888"/>
    </source>
</evidence>
<keyword evidence="2" id="KW-1185">Reference proteome</keyword>
<dbReference type="Proteomes" id="UP001152888">
    <property type="component" value="Unassembled WGS sequence"/>
</dbReference>
<evidence type="ECO:0000313" key="1">
    <source>
        <dbReference type="EMBL" id="CAH1972519.1"/>
    </source>
</evidence>
<proteinExistence type="predicted"/>
<gene>
    <name evidence="1" type="ORF">ACAOBT_LOCUS10045</name>
</gene>